<feature type="transmembrane region" description="Helical" evidence="2">
    <location>
        <begin position="368"/>
        <end position="386"/>
    </location>
</feature>
<feature type="transmembrane region" description="Helical" evidence="2">
    <location>
        <begin position="110"/>
        <end position="129"/>
    </location>
</feature>
<dbReference type="Pfam" id="PF25592">
    <property type="entry name" value="DUF7937"/>
    <property type="match status" value="1"/>
</dbReference>
<reference evidence="5" key="3">
    <citation type="submission" date="2023-07" db="EMBL/GenBank/DDBJ databases">
        <title>Description of Mycobacterium gordonae subsp. intergordonae subsp.nov. and Mycobacterium gordonae subsp. gordonae subsp. nov.</title>
        <authorList>
            <person name="Huang H."/>
        </authorList>
    </citation>
    <scope>NUCLEOTIDE SEQUENCE [LARGE SCALE GENOMIC DNA]</scope>
    <source>
        <strain evidence="5">24</strain>
    </source>
</reference>
<keyword evidence="5" id="KW-1185">Reference proteome</keyword>
<evidence type="ECO:0000313" key="5">
    <source>
        <dbReference type="Proteomes" id="UP000510682"/>
    </source>
</evidence>
<feature type="transmembrane region" description="Helical" evidence="2">
    <location>
        <begin position="149"/>
        <end position="168"/>
    </location>
</feature>
<feature type="transmembrane region" description="Helical" evidence="2">
    <location>
        <begin position="329"/>
        <end position="348"/>
    </location>
</feature>
<dbReference type="AlphaFoldDB" id="A0A7D6I881"/>
<keyword evidence="2" id="KW-1133">Transmembrane helix</keyword>
<feature type="compositionally biased region" description="Pro residues" evidence="1">
    <location>
        <begin position="491"/>
        <end position="506"/>
    </location>
</feature>
<proteinExistence type="predicted"/>
<gene>
    <name evidence="4" type="ORF">H0P51_04405</name>
</gene>
<protein>
    <recommendedName>
        <fullName evidence="3">DUF7937 domain-containing protein</fullName>
    </recommendedName>
</protein>
<feature type="transmembrane region" description="Helical" evidence="2">
    <location>
        <begin position="221"/>
        <end position="242"/>
    </location>
</feature>
<dbReference type="Proteomes" id="UP000510682">
    <property type="component" value="Chromosome"/>
</dbReference>
<feature type="transmembrane region" description="Helical" evidence="2">
    <location>
        <begin position="299"/>
        <end position="317"/>
    </location>
</feature>
<reference evidence="4 5" key="2">
    <citation type="submission" date="2020-07" db="EMBL/GenBank/DDBJ databases">
        <authorList>
            <person name="Yu X."/>
        </authorList>
    </citation>
    <scope>NUCLEOTIDE SEQUENCE [LARGE SCALE GENOMIC DNA]</scope>
    <source>
        <strain evidence="5">24</strain>
    </source>
</reference>
<keyword evidence="2" id="KW-0812">Transmembrane</keyword>
<feature type="region of interest" description="Disordered" evidence="1">
    <location>
        <begin position="470"/>
        <end position="554"/>
    </location>
</feature>
<feature type="transmembrane region" description="Helical" evidence="2">
    <location>
        <begin position="80"/>
        <end position="98"/>
    </location>
</feature>
<name>A0A7D6I881_9MYCO</name>
<feature type="compositionally biased region" description="Pro residues" evidence="1">
    <location>
        <begin position="20"/>
        <end position="37"/>
    </location>
</feature>
<evidence type="ECO:0000256" key="2">
    <source>
        <dbReference type="SAM" id="Phobius"/>
    </source>
</evidence>
<feature type="transmembrane region" description="Helical" evidence="2">
    <location>
        <begin position="398"/>
        <end position="425"/>
    </location>
</feature>
<evidence type="ECO:0000259" key="3">
    <source>
        <dbReference type="Pfam" id="PF25592"/>
    </source>
</evidence>
<feature type="transmembrane region" description="Helical" evidence="2">
    <location>
        <begin position="445"/>
        <end position="466"/>
    </location>
</feature>
<feature type="region of interest" description="Disordered" evidence="1">
    <location>
        <begin position="1"/>
        <end position="41"/>
    </location>
</feature>
<feature type="domain" description="DUF7937" evidence="3">
    <location>
        <begin position="49"/>
        <end position="464"/>
    </location>
</feature>
<feature type="transmembrane region" description="Helical" evidence="2">
    <location>
        <begin position="52"/>
        <end position="74"/>
    </location>
</feature>
<evidence type="ECO:0000256" key="1">
    <source>
        <dbReference type="SAM" id="MobiDB-lite"/>
    </source>
</evidence>
<feature type="transmembrane region" description="Helical" evidence="2">
    <location>
        <begin position="254"/>
        <end position="273"/>
    </location>
</feature>
<keyword evidence="2" id="KW-0472">Membrane</keyword>
<sequence length="554" mass="58926">MSLSSDDTPTGPIAGLRQAPPGPPPGDPRLPAHPGPEAPGHLTKRLNGVRDLVALLLLLLAPLFPWNLYFGLGIPDSSAVLWGLLGGVTLLSMLALALGRGRVSANRPRLLLNIPYLLLVVAFVVFDVWESIKFGGKVNVPGGVGPGGWLGFAGALLSAQPVFGRPVIDEEQYHRWLRLARIIGYASMFGASLSAGFNLCWRLRYALVGSDGSTSFGTRNIVVIMTAVVYGVVALAAVLVASRWVLRYANGSRLATLWLGGSTLLAGIIVWALPAGREIDAFHGIAQNTSTAGVGYEGYVAWAGAAAIFAPLALFSSRETRRDRETWRAAIRKGLALIIVWCLGSALMRVTDLAVAVLMNYPYSRYDISMLAVFDITTAVLAWWLRAKLASGALRSRLLVWLSGLVLALMISRVILGVLLAPRFAQASVGPVYGNDLAQQIDSTFDVTLCGLALCVLVAIIVAGRIRKPRRPRRRGPVQRPAPRASGPGRPRVPLPTRPSGPPPPSEARTTQFGAAGYDAPTSVLSGQGHPPHPAQPGAAGPRPKIYRPPADPS</sequence>
<organism evidence="4 5">
    <name type="scientific">Mycobacterium vicinigordonae</name>
    <dbReference type="NCBI Taxonomy" id="1719132"/>
    <lineage>
        <taxon>Bacteria</taxon>
        <taxon>Bacillati</taxon>
        <taxon>Actinomycetota</taxon>
        <taxon>Actinomycetes</taxon>
        <taxon>Mycobacteriales</taxon>
        <taxon>Mycobacteriaceae</taxon>
        <taxon>Mycobacterium</taxon>
    </lineage>
</organism>
<reference evidence="5" key="1">
    <citation type="submission" date="2020-07" db="EMBL/GenBank/DDBJ databases">
        <title>Description of Mycobacterium gordonae subsp. intergordonae subsp.nov. and Mycobacterium gordonae subsp. gordonae subsp. nov.</title>
        <authorList>
            <person name="Yu X."/>
        </authorList>
    </citation>
    <scope>NUCLEOTIDE SEQUENCE [LARGE SCALE GENOMIC DNA]</scope>
    <source>
        <strain evidence="5">24</strain>
    </source>
</reference>
<dbReference type="InterPro" id="IPR057697">
    <property type="entry name" value="DUF7937"/>
</dbReference>
<feature type="compositionally biased region" description="Low complexity" evidence="1">
    <location>
        <begin position="478"/>
        <end position="490"/>
    </location>
</feature>
<evidence type="ECO:0000313" key="4">
    <source>
        <dbReference type="EMBL" id="QLL08216.1"/>
    </source>
</evidence>
<accession>A0A7D6I881</accession>
<dbReference type="KEGG" id="mgor:H0P51_04405"/>
<dbReference type="EMBL" id="CP059165">
    <property type="protein sequence ID" value="QLL08216.1"/>
    <property type="molecule type" value="Genomic_DNA"/>
</dbReference>
<feature type="transmembrane region" description="Helical" evidence="2">
    <location>
        <begin position="180"/>
        <end position="201"/>
    </location>
</feature>